<dbReference type="AlphaFoldDB" id="S6ACI7"/>
<gene>
    <name evidence="1" type="ORF">PCA10_07250</name>
</gene>
<sequence>MQLTSVLLSSAFPAYEVSLASRPDGRVLMVLARPGAESSSKVIDAGALTNPTQAGLVIRQVQRDLRLLEGSLKWHSPDDCWISIELPTYHDRPLRQPPIWNWTGRGHGRRF</sequence>
<keyword evidence="2" id="KW-1185">Reference proteome</keyword>
<dbReference type="Proteomes" id="UP000015503">
    <property type="component" value="Chromosome"/>
</dbReference>
<dbReference type="STRING" id="1245471.PCA10_07250"/>
<protein>
    <recommendedName>
        <fullName evidence="3">DUF3509 domain-containing protein</fullName>
    </recommendedName>
</protein>
<dbReference type="Pfam" id="PF12021">
    <property type="entry name" value="DUF3509"/>
    <property type="match status" value="1"/>
</dbReference>
<dbReference type="EMBL" id="AP013068">
    <property type="protein sequence ID" value="BAN46457.1"/>
    <property type="molecule type" value="Genomic_DNA"/>
</dbReference>
<dbReference type="InterPro" id="IPR021898">
    <property type="entry name" value="DUF3509"/>
</dbReference>
<proteinExistence type="predicted"/>
<organism evidence="1 2">
    <name type="scientific">Metapseudomonas resinovorans NBRC 106553</name>
    <dbReference type="NCBI Taxonomy" id="1245471"/>
    <lineage>
        <taxon>Bacteria</taxon>
        <taxon>Pseudomonadati</taxon>
        <taxon>Pseudomonadota</taxon>
        <taxon>Gammaproteobacteria</taxon>
        <taxon>Pseudomonadales</taxon>
        <taxon>Pseudomonadaceae</taxon>
        <taxon>Metapseudomonas</taxon>
    </lineage>
</organism>
<name>S6ACI7_METRE</name>
<evidence type="ECO:0000313" key="2">
    <source>
        <dbReference type="Proteomes" id="UP000015503"/>
    </source>
</evidence>
<accession>S6ACI7</accession>
<evidence type="ECO:0000313" key="1">
    <source>
        <dbReference type="EMBL" id="BAN46457.1"/>
    </source>
</evidence>
<dbReference type="OrthoDB" id="6905139at2"/>
<dbReference type="RefSeq" id="WP_016490659.1">
    <property type="nucleotide sequence ID" value="NC_021499.1"/>
</dbReference>
<dbReference type="HOGENOM" id="CLU_171084_0_0_6"/>
<dbReference type="PATRIC" id="fig|1245471.3.peg.734"/>
<dbReference type="KEGG" id="pre:PCA10_07250"/>
<reference evidence="1 2" key="1">
    <citation type="journal article" date="2013" name="Genome Announc.">
        <title>Complete Genome Sequence of the Carbazole Degrader Pseudomonas resinovorans Strain CA10 (NBRC 106553).</title>
        <authorList>
            <person name="Shintani M."/>
            <person name="Hosoyama A."/>
            <person name="Ohji S."/>
            <person name="Tsuchikane K."/>
            <person name="Takarada H."/>
            <person name="Yamazoe A."/>
            <person name="Fujita N."/>
            <person name="Nojiri H."/>
        </authorList>
    </citation>
    <scope>NUCLEOTIDE SEQUENCE [LARGE SCALE GENOMIC DNA]</scope>
    <source>
        <strain evidence="1 2">NBRC 106553</strain>
    </source>
</reference>
<evidence type="ECO:0008006" key="3">
    <source>
        <dbReference type="Google" id="ProtNLM"/>
    </source>
</evidence>